<feature type="coiled-coil region" evidence="2">
    <location>
        <begin position="94"/>
        <end position="609"/>
    </location>
</feature>
<gene>
    <name evidence="5" type="ORF">LPLAT_LOCUS166</name>
</gene>
<proteinExistence type="predicted"/>
<dbReference type="GO" id="GO:0005856">
    <property type="term" value="C:cytoskeleton"/>
    <property type="evidence" value="ECO:0007669"/>
    <property type="project" value="TreeGrafter"/>
</dbReference>
<evidence type="ECO:0000256" key="3">
    <source>
        <dbReference type="SAM" id="MobiDB-lite"/>
    </source>
</evidence>
<feature type="compositionally biased region" description="Low complexity" evidence="3">
    <location>
        <begin position="17"/>
        <end position="30"/>
    </location>
</feature>
<evidence type="ECO:0000313" key="6">
    <source>
        <dbReference type="Proteomes" id="UP001497644"/>
    </source>
</evidence>
<name>A0AAV2N115_9HYME</name>
<dbReference type="SUPFAM" id="SSF57997">
    <property type="entry name" value="Tropomyosin"/>
    <property type="match status" value="1"/>
</dbReference>
<dbReference type="AlphaFoldDB" id="A0AAV2N115"/>
<feature type="domain" description="Cilia- and flagella-associated protein 58 central coiled coil" evidence="4">
    <location>
        <begin position="386"/>
        <end position="684"/>
    </location>
</feature>
<dbReference type="PANTHER" id="PTHR32083:SF0">
    <property type="entry name" value="CILIA AND FLAGELLA-ASSOCIATED PROTEIN 58"/>
    <property type="match status" value="1"/>
</dbReference>
<protein>
    <recommendedName>
        <fullName evidence="4">Cilia- and flagella-associated protein 58 central coiled coil domain-containing protein</fullName>
    </recommendedName>
</protein>
<dbReference type="EMBL" id="OZ034824">
    <property type="protein sequence ID" value="CAL1673225.1"/>
    <property type="molecule type" value="Genomic_DNA"/>
</dbReference>
<evidence type="ECO:0000256" key="1">
    <source>
        <dbReference type="ARBA" id="ARBA00023054"/>
    </source>
</evidence>
<sequence length="897" mass="104654">MMDMEMNAGLDGDDGSESSQPSSERSSASSTFCTLEKDYARITNEMKANEALAPFEAEYARLYESLYKAHTNEKELSEQCLSLRNEIEDNTYKIYELRRTVETHEDEIAGLRQEVVNTTKLADAAHAREQNAQEVIENLRLNIAKLGLEIEQKNKQLAAEKDITISKQKENLLKERERLVGEIETMKQRQKNMSAYTEELEKRNSEIDQRMNEMQETLGMQLNEISREKRIRERAEAETRQLEEEIAAKKNELEIANASIEAGASNIARLENLAKEQRTAGEKMQKEIGKLMLKRMNLQTDLDNANVEMEKLEKEVADKEKQLRNVKHELNRTKESSAKCKYEKDLTDKRLLKAETERAKVEHELKQALIDIKNTEHETQICRKEQLDDKQRVETLLRERNAIARSRETAQERIKRLNHDLLLYGQAKTKVEHELDALTQSVDDVKRQMETVEKERDKYGLTIHGLEQQIEGHVSETKLRQAEIFDYKKRLAEAETRYRQQQSLFETVRAERNLYSKSLVEAQEEVRDLKSKLKITSQQIEQLREDIATKEASLVKEEFLLGRIEKEKEDLKVELKASRVEVSGLRQEIEGAKREEKRLRQAIQQADVDIGRRKKDIDNVMNERDILGTQLVRRNDELSLQYSRMKILNTTLQRGEVHYNQRLEDIRLLKFEVRRLRTEKGLLTKNIANISDLRQEAFHLNRDLARERLKVTALEEELQTPLNIHRWRKLKGTDPSTFDMVKKVQILQERILKMSTDMMDKERKLRDTEKLYMNLRDVLSRQPDPQAAAGLNKVQNILRKRGEKLKCLVAELNVYEVQLGEYKGDMERMGNEMCELKKKYYAQKRKLEKMKETSPKSTYEPILPSVLVSSKKFCGGGFKMTTPTPRSCYVLDSSASR</sequence>
<keyword evidence="6" id="KW-1185">Reference proteome</keyword>
<dbReference type="InterPro" id="IPR049270">
    <property type="entry name" value="CFAP58_CC"/>
</dbReference>
<reference evidence="5 6" key="1">
    <citation type="submission" date="2024-04" db="EMBL/GenBank/DDBJ databases">
        <authorList>
            <consortium name="Molecular Ecology Group"/>
        </authorList>
    </citation>
    <scope>NUCLEOTIDE SEQUENCE [LARGE SCALE GENOMIC DNA]</scope>
</reference>
<feature type="region of interest" description="Disordered" evidence="3">
    <location>
        <begin position="1"/>
        <end position="31"/>
    </location>
</feature>
<dbReference type="PANTHER" id="PTHR32083">
    <property type="entry name" value="CILIA AND FLAGELLA-ASSOCIATED PROTEIN 58-RELATED"/>
    <property type="match status" value="1"/>
</dbReference>
<accession>A0AAV2N115</accession>
<dbReference type="Proteomes" id="UP001497644">
    <property type="component" value="Chromosome 1"/>
</dbReference>
<evidence type="ECO:0000259" key="4">
    <source>
        <dbReference type="Pfam" id="PF21771"/>
    </source>
</evidence>
<evidence type="ECO:0000256" key="2">
    <source>
        <dbReference type="SAM" id="Coils"/>
    </source>
</evidence>
<organism evidence="5 6">
    <name type="scientific">Lasius platythorax</name>
    <dbReference type="NCBI Taxonomy" id="488582"/>
    <lineage>
        <taxon>Eukaryota</taxon>
        <taxon>Metazoa</taxon>
        <taxon>Ecdysozoa</taxon>
        <taxon>Arthropoda</taxon>
        <taxon>Hexapoda</taxon>
        <taxon>Insecta</taxon>
        <taxon>Pterygota</taxon>
        <taxon>Neoptera</taxon>
        <taxon>Endopterygota</taxon>
        <taxon>Hymenoptera</taxon>
        <taxon>Apocrita</taxon>
        <taxon>Aculeata</taxon>
        <taxon>Formicoidea</taxon>
        <taxon>Formicidae</taxon>
        <taxon>Formicinae</taxon>
        <taxon>Lasius</taxon>
        <taxon>Lasius</taxon>
    </lineage>
</organism>
<keyword evidence="1 2" id="KW-0175">Coiled coil</keyword>
<dbReference type="Pfam" id="PF21771">
    <property type="entry name" value="CFAP58_CC"/>
    <property type="match status" value="1"/>
</dbReference>
<evidence type="ECO:0000313" key="5">
    <source>
        <dbReference type="EMBL" id="CAL1673225.1"/>
    </source>
</evidence>